<comment type="caution">
    <text evidence="3">The sequence shown here is derived from an EMBL/GenBank/DDBJ whole genome shotgun (WGS) entry which is preliminary data.</text>
</comment>
<feature type="transmembrane region" description="Helical" evidence="1">
    <location>
        <begin position="145"/>
        <end position="169"/>
    </location>
</feature>
<evidence type="ECO:0000256" key="1">
    <source>
        <dbReference type="SAM" id="Phobius"/>
    </source>
</evidence>
<feature type="transmembrane region" description="Helical" evidence="1">
    <location>
        <begin position="181"/>
        <end position="206"/>
    </location>
</feature>
<name>A0A9Q4B2C5_SALAG</name>
<dbReference type="RefSeq" id="WP_078577287.1">
    <property type="nucleotide sequence ID" value="NZ_JABXYM010000001.1"/>
</dbReference>
<dbReference type="PANTHER" id="PTHR31272">
    <property type="entry name" value="CYTOCHROME C-TYPE BIOGENESIS PROTEIN HI_1454-RELATED"/>
    <property type="match status" value="1"/>
</dbReference>
<proteinExistence type="predicted"/>
<gene>
    <name evidence="3" type="ORF">HXA33_10785</name>
</gene>
<dbReference type="InterPro" id="IPR039447">
    <property type="entry name" value="UreH-like_TM_dom"/>
</dbReference>
<evidence type="ECO:0000259" key="2">
    <source>
        <dbReference type="Pfam" id="PF13386"/>
    </source>
</evidence>
<dbReference type="InterPro" id="IPR051790">
    <property type="entry name" value="Cytochrome_c-biogenesis_DsbD"/>
</dbReference>
<sequence length="242" mass="27091">MFEIVESISHFLRDPFMNVATRVESIPILFALLLGLVGALAPCQFSGNVSAITLYGTNSLKQGIAWRETLFFILGKITAFSGLGLVIYLLGQEFQQQLPLLFEPMRKLIGPLLIFIGVYMLGLFKMTWHLRLWKPVEKTKGKGHWGAFMLGFSFSLGFCPTMAILYFSLLIPLTLTTAYGVFLPPLFALGTSIPLLIVIFIIWYLGFGGMILKKGRRLGLYVQRTAGILIILIGIMDVLTFW</sequence>
<feature type="transmembrane region" description="Helical" evidence="1">
    <location>
        <begin position="26"/>
        <end position="57"/>
    </location>
</feature>
<dbReference type="EMBL" id="JABXYM010000001">
    <property type="protein sequence ID" value="MCR6097044.1"/>
    <property type="molecule type" value="Genomic_DNA"/>
</dbReference>
<feature type="transmembrane region" description="Helical" evidence="1">
    <location>
        <begin position="218"/>
        <end position="241"/>
    </location>
</feature>
<dbReference type="PANTHER" id="PTHR31272:SF4">
    <property type="entry name" value="CYTOCHROME C-TYPE BIOGENESIS PROTEIN HI_1454-RELATED"/>
    <property type="match status" value="1"/>
</dbReference>
<accession>A0A9Q4B2C5</accession>
<organism evidence="3 4">
    <name type="scientific">Salipaludibacillus agaradhaerens</name>
    <name type="common">Bacillus agaradhaerens</name>
    <dbReference type="NCBI Taxonomy" id="76935"/>
    <lineage>
        <taxon>Bacteria</taxon>
        <taxon>Bacillati</taxon>
        <taxon>Bacillota</taxon>
        <taxon>Bacilli</taxon>
        <taxon>Bacillales</taxon>
        <taxon>Bacillaceae</taxon>
    </lineage>
</organism>
<dbReference type="Pfam" id="PF13386">
    <property type="entry name" value="DsbD_2"/>
    <property type="match status" value="1"/>
</dbReference>
<reference evidence="3" key="1">
    <citation type="submission" date="2020-06" db="EMBL/GenBank/DDBJ databases">
        <title>Insight into the genomes of haloalkaliphilic bacilli from Kenyan soda lakes.</title>
        <authorList>
            <person name="Mwirichia R."/>
            <person name="Villamizar G.C."/>
            <person name="Poehlein A."/>
            <person name="Mugweru J."/>
            <person name="Kipnyargis A."/>
            <person name="Kiplimo D."/>
            <person name="Orwa P."/>
            <person name="Daniel R."/>
        </authorList>
    </citation>
    <scope>NUCLEOTIDE SEQUENCE</scope>
    <source>
        <strain evidence="3">B1096_S55</strain>
    </source>
</reference>
<feature type="transmembrane region" description="Helical" evidence="1">
    <location>
        <begin position="108"/>
        <end position="124"/>
    </location>
</feature>
<dbReference type="OrthoDB" id="43562at2"/>
<feature type="transmembrane region" description="Helical" evidence="1">
    <location>
        <begin position="69"/>
        <end position="88"/>
    </location>
</feature>
<keyword evidence="1" id="KW-0812">Transmembrane</keyword>
<protein>
    <submittedName>
        <fullName evidence="3">Sulfite exporter TauE/SafE family protein</fullName>
    </submittedName>
</protein>
<evidence type="ECO:0000313" key="3">
    <source>
        <dbReference type="EMBL" id="MCR6097044.1"/>
    </source>
</evidence>
<feature type="domain" description="Urease accessory protein UreH-like transmembrane" evidence="2">
    <location>
        <begin position="31"/>
        <end position="236"/>
    </location>
</feature>
<keyword evidence="1" id="KW-1133">Transmembrane helix</keyword>
<keyword evidence="1" id="KW-0472">Membrane</keyword>
<dbReference type="Proteomes" id="UP001057753">
    <property type="component" value="Unassembled WGS sequence"/>
</dbReference>
<keyword evidence="4" id="KW-1185">Reference proteome</keyword>
<evidence type="ECO:0000313" key="4">
    <source>
        <dbReference type="Proteomes" id="UP001057753"/>
    </source>
</evidence>
<dbReference type="AlphaFoldDB" id="A0A9Q4B2C5"/>